<comment type="caution">
    <text evidence="2">The sequence shown here is derived from an EMBL/GenBank/DDBJ whole genome shotgun (WGS) entry which is preliminary data.</text>
</comment>
<dbReference type="Pfam" id="PF13560">
    <property type="entry name" value="HTH_31"/>
    <property type="match status" value="1"/>
</dbReference>
<gene>
    <name evidence="2" type="ORF">FCH28_17875</name>
</gene>
<dbReference type="AlphaFoldDB" id="A0A4U0NFV6"/>
<dbReference type="EMBL" id="SUMB01000005">
    <property type="protein sequence ID" value="TJZ53025.1"/>
    <property type="molecule type" value="Genomic_DNA"/>
</dbReference>
<sequence>MPYDGYYDNIPVSLRILGLQMKALRELAGLTQHGLADKVGFSESLISSVECGRRPLKEDLALKLEEAFKVPGVFMSVIEEQLKEPHPSWFQPYADAEAEAVALSAYGTHLVKGLLQTEAYARAVHIDYHPALDDDEIERRVTARLSRQKLLSRVPTASLSFILEEVVLRRPIGGPEVLREQLHHLLEIGRMRHVQIQVMPTNRTSHAGLAGPFTLVEPPDREMCAYLEVQNVGQLVTARRAVSAMARRYGILQSQALNAEESAEFIQKLAMEDQ</sequence>
<evidence type="ECO:0000313" key="2">
    <source>
        <dbReference type="EMBL" id="TJZ53025.1"/>
    </source>
</evidence>
<proteinExistence type="predicted"/>
<dbReference type="Proteomes" id="UP000308697">
    <property type="component" value="Unassembled WGS sequence"/>
</dbReference>
<reference evidence="2 3" key="1">
    <citation type="submission" date="2019-04" db="EMBL/GenBank/DDBJ databases">
        <title>Streptomyces piniterrae sp. nov., a heliquinomycin-producing actinomycete isolated from rhizosphere soil of Pinus yunnanensis.</title>
        <authorList>
            <person name="Zhuang X."/>
            <person name="Zhao J."/>
        </authorList>
    </citation>
    <scope>NUCLEOTIDE SEQUENCE [LARGE SCALE GENOMIC DNA]</scope>
    <source>
        <strain evidence="3">jys28</strain>
    </source>
</reference>
<organism evidence="2 3">
    <name type="scientific">Streptomyces piniterrae</name>
    <dbReference type="NCBI Taxonomy" id="2571125"/>
    <lineage>
        <taxon>Bacteria</taxon>
        <taxon>Bacillati</taxon>
        <taxon>Actinomycetota</taxon>
        <taxon>Actinomycetes</taxon>
        <taxon>Kitasatosporales</taxon>
        <taxon>Streptomycetaceae</taxon>
        <taxon>Streptomyces</taxon>
    </lineage>
</organism>
<accession>A0A4U0NFV6</accession>
<dbReference type="SUPFAM" id="SSF47413">
    <property type="entry name" value="lambda repressor-like DNA-binding domains"/>
    <property type="match status" value="1"/>
</dbReference>
<feature type="domain" description="HTH cro/C1-type" evidence="1">
    <location>
        <begin position="21"/>
        <end position="74"/>
    </location>
</feature>
<dbReference type="RefSeq" id="WP_136741037.1">
    <property type="nucleotide sequence ID" value="NZ_SUMB01000005.1"/>
</dbReference>
<evidence type="ECO:0000313" key="3">
    <source>
        <dbReference type="Proteomes" id="UP000308697"/>
    </source>
</evidence>
<dbReference type="Pfam" id="PF19054">
    <property type="entry name" value="DUF5753"/>
    <property type="match status" value="1"/>
</dbReference>
<name>A0A4U0NFV6_9ACTN</name>
<dbReference type="Gene3D" id="1.10.260.40">
    <property type="entry name" value="lambda repressor-like DNA-binding domains"/>
    <property type="match status" value="1"/>
</dbReference>
<dbReference type="CDD" id="cd00093">
    <property type="entry name" value="HTH_XRE"/>
    <property type="match status" value="1"/>
</dbReference>
<keyword evidence="3" id="KW-1185">Reference proteome</keyword>
<dbReference type="OrthoDB" id="5177600at2"/>
<dbReference type="InterPro" id="IPR043917">
    <property type="entry name" value="DUF5753"/>
</dbReference>
<dbReference type="GO" id="GO:0003677">
    <property type="term" value="F:DNA binding"/>
    <property type="evidence" value="ECO:0007669"/>
    <property type="project" value="InterPro"/>
</dbReference>
<dbReference type="InterPro" id="IPR010982">
    <property type="entry name" value="Lambda_DNA-bd_dom_sf"/>
</dbReference>
<dbReference type="SMART" id="SM00530">
    <property type="entry name" value="HTH_XRE"/>
    <property type="match status" value="1"/>
</dbReference>
<dbReference type="PROSITE" id="PS50943">
    <property type="entry name" value="HTH_CROC1"/>
    <property type="match status" value="1"/>
</dbReference>
<protein>
    <submittedName>
        <fullName evidence="2">Helix-turn-helix transcriptional regulator</fullName>
    </submittedName>
</protein>
<evidence type="ECO:0000259" key="1">
    <source>
        <dbReference type="PROSITE" id="PS50943"/>
    </source>
</evidence>
<dbReference type="InterPro" id="IPR001387">
    <property type="entry name" value="Cro/C1-type_HTH"/>
</dbReference>